<evidence type="ECO:0000256" key="8">
    <source>
        <dbReference type="ARBA" id="ARBA00023242"/>
    </source>
</evidence>
<dbReference type="InterPro" id="IPR046931">
    <property type="entry name" value="HTH_61"/>
</dbReference>
<dbReference type="AlphaFoldDB" id="A0A1B6CL28"/>
<keyword evidence="3" id="KW-0227">DNA damage</keyword>
<dbReference type="InterPro" id="IPR027417">
    <property type="entry name" value="P-loop_NTPase"/>
</dbReference>
<dbReference type="Gene3D" id="3.40.50.300">
    <property type="entry name" value="P-loop containing nucleotide triphosphate hydrolases"/>
    <property type="match status" value="2"/>
</dbReference>
<dbReference type="PANTHER" id="PTHR47961:SF12">
    <property type="entry name" value="HELICASE POLQ-LIKE"/>
    <property type="match status" value="1"/>
</dbReference>
<evidence type="ECO:0008006" key="13">
    <source>
        <dbReference type="Google" id="ProtNLM"/>
    </source>
</evidence>
<feature type="domain" description="Helicase ATP-binding" evidence="10">
    <location>
        <begin position="279"/>
        <end position="451"/>
    </location>
</feature>
<dbReference type="InterPro" id="IPR036390">
    <property type="entry name" value="WH_DNA-bd_sf"/>
</dbReference>
<dbReference type="FunFam" id="3.40.50.300:FF:000813">
    <property type="entry name" value="helicase POLQ-like isoform X1"/>
    <property type="match status" value="1"/>
</dbReference>
<dbReference type="GO" id="GO:0016787">
    <property type="term" value="F:hydrolase activity"/>
    <property type="evidence" value="ECO:0007669"/>
    <property type="project" value="UniProtKB-KW"/>
</dbReference>
<dbReference type="InterPro" id="IPR001650">
    <property type="entry name" value="Helicase_C-like"/>
</dbReference>
<dbReference type="InterPro" id="IPR011545">
    <property type="entry name" value="DEAD/DEAH_box_helicase_dom"/>
</dbReference>
<name>A0A1B6CL28_9HEMI</name>
<dbReference type="CDD" id="cd18026">
    <property type="entry name" value="DEXHc_POLQ-like"/>
    <property type="match status" value="1"/>
</dbReference>
<reference evidence="12" key="1">
    <citation type="submission" date="2015-12" db="EMBL/GenBank/DDBJ databases">
        <title>De novo transcriptome assembly of four potential Pierce s Disease insect vectors from Arizona vineyards.</title>
        <authorList>
            <person name="Tassone E.E."/>
        </authorList>
    </citation>
    <scope>NUCLEOTIDE SEQUENCE</scope>
</reference>
<evidence type="ECO:0000313" key="12">
    <source>
        <dbReference type="EMBL" id="JAS14177.1"/>
    </source>
</evidence>
<protein>
    <recommendedName>
        <fullName evidence="13">Helicase POLQ-like</fullName>
    </recommendedName>
</protein>
<evidence type="ECO:0000256" key="3">
    <source>
        <dbReference type="ARBA" id="ARBA00022763"/>
    </source>
</evidence>
<dbReference type="InterPro" id="IPR014001">
    <property type="entry name" value="Helicase_ATP-bd"/>
</dbReference>
<dbReference type="CDD" id="cd18795">
    <property type="entry name" value="SF2_C_Ski2"/>
    <property type="match status" value="1"/>
</dbReference>
<dbReference type="GO" id="GO:0003676">
    <property type="term" value="F:nucleic acid binding"/>
    <property type="evidence" value="ECO:0007669"/>
    <property type="project" value="InterPro"/>
</dbReference>
<feature type="domain" description="Helicase C-terminal" evidence="11">
    <location>
        <begin position="501"/>
        <end position="685"/>
    </location>
</feature>
<gene>
    <name evidence="12" type="ORF">g.22073</name>
</gene>
<dbReference type="InterPro" id="IPR048960">
    <property type="entry name" value="POLQ-like_helical"/>
</dbReference>
<keyword evidence="2" id="KW-0547">Nucleotide-binding</keyword>
<keyword evidence="4" id="KW-0378">Hydrolase</keyword>
<dbReference type="Pfam" id="PF20470">
    <property type="entry name" value="HTH_61"/>
    <property type="match status" value="1"/>
</dbReference>
<dbReference type="GO" id="GO:0005634">
    <property type="term" value="C:nucleus"/>
    <property type="evidence" value="ECO:0007669"/>
    <property type="project" value="UniProtKB-SubCell"/>
</dbReference>
<dbReference type="Pfam" id="PF21099">
    <property type="entry name" value="POLQ_helical"/>
    <property type="match status" value="1"/>
</dbReference>
<dbReference type="PROSITE" id="PS51192">
    <property type="entry name" value="HELICASE_ATP_BIND_1"/>
    <property type="match status" value="1"/>
</dbReference>
<dbReference type="Pfam" id="PF00271">
    <property type="entry name" value="Helicase_C"/>
    <property type="match status" value="1"/>
</dbReference>
<organism evidence="12">
    <name type="scientific">Clastoptera arizonana</name>
    <name type="common">Arizona spittle bug</name>
    <dbReference type="NCBI Taxonomy" id="38151"/>
    <lineage>
        <taxon>Eukaryota</taxon>
        <taxon>Metazoa</taxon>
        <taxon>Ecdysozoa</taxon>
        <taxon>Arthropoda</taxon>
        <taxon>Hexapoda</taxon>
        <taxon>Insecta</taxon>
        <taxon>Pterygota</taxon>
        <taxon>Neoptera</taxon>
        <taxon>Paraneoptera</taxon>
        <taxon>Hemiptera</taxon>
        <taxon>Auchenorrhyncha</taxon>
        <taxon>Cercopoidea</taxon>
        <taxon>Clastopteridae</taxon>
        <taxon>Clastoptera</taxon>
    </lineage>
</organism>
<dbReference type="Gene3D" id="1.10.3380.20">
    <property type="match status" value="1"/>
</dbReference>
<evidence type="ECO:0000256" key="9">
    <source>
        <dbReference type="ARBA" id="ARBA00048988"/>
    </source>
</evidence>
<dbReference type="SUPFAM" id="SSF46785">
    <property type="entry name" value="Winged helix' DNA-binding domain"/>
    <property type="match status" value="1"/>
</dbReference>
<dbReference type="Pfam" id="PF00270">
    <property type="entry name" value="DEAD"/>
    <property type="match status" value="1"/>
</dbReference>
<comment type="subcellular location">
    <subcellularLocation>
        <location evidence="1">Nucleus</location>
    </subcellularLocation>
</comment>
<evidence type="ECO:0000256" key="5">
    <source>
        <dbReference type="ARBA" id="ARBA00022806"/>
    </source>
</evidence>
<dbReference type="EMBL" id="GEDC01023121">
    <property type="protein sequence ID" value="JAS14177.1"/>
    <property type="molecule type" value="Transcribed_RNA"/>
</dbReference>
<accession>A0A1B6CL28</accession>
<dbReference type="GO" id="GO:0043138">
    <property type="term" value="F:3'-5' DNA helicase activity"/>
    <property type="evidence" value="ECO:0007669"/>
    <property type="project" value="UniProtKB-EC"/>
</dbReference>
<keyword evidence="7" id="KW-0234">DNA repair</keyword>
<dbReference type="SMART" id="SM00487">
    <property type="entry name" value="DEXDc"/>
    <property type="match status" value="1"/>
</dbReference>
<dbReference type="SUPFAM" id="SSF158702">
    <property type="entry name" value="Sec63 N-terminal domain-like"/>
    <property type="match status" value="1"/>
</dbReference>
<dbReference type="PANTHER" id="PTHR47961">
    <property type="entry name" value="DNA POLYMERASE THETA, PUTATIVE (AFU_ORTHOLOGUE AFUA_1G05260)-RELATED"/>
    <property type="match status" value="1"/>
</dbReference>
<evidence type="ECO:0000259" key="10">
    <source>
        <dbReference type="PROSITE" id="PS51192"/>
    </source>
</evidence>
<evidence type="ECO:0000256" key="2">
    <source>
        <dbReference type="ARBA" id="ARBA00022741"/>
    </source>
</evidence>
<keyword evidence="5" id="KW-0347">Helicase</keyword>
<dbReference type="PROSITE" id="PS51194">
    <property type="entry name" value="HELICASE_CTER"/>
    <property type="match status" value="1"/>
</dbReference>
<evidence type="ECO:0000256" key="6">
    <source>
        <dbReference type="ARBA" id="ARBA00022840"/>
    </source>
</evidence>
<comment type="catalytic activity">
    <reaction evidence="9">
        <text>ATP + H2O = ADP + phosphate + H(+)</text>
        <dbReference type="Rhea" id="RHEA:13065"/>
        <dbReference type="ChEBI" id="CHEBI:15377"/>
        <dbReference type="ChEBI" id="CHEBI:15378"/>
        <dbReference type="ChEBI" id="CHEBI:30616"/>
        <dbReference type="ChEBI" id="CHEBI:43474"/>
        <dbReference type="ChEBI" id="CHEBI:456216"/>
        <dbReference type="EC" id="5.6.2.4"/>
    </reaction>
</comment>
<keyword evidence="8" id="KW-0539">Nucleus</keyword>
<dbReference type="Gene3D" id="1.10.150.20">
    <property type="entry name" value="5' to 3' exonuclease, C-terminal subdomain"/>
    <property type="match status" value="1"/>
</dbReference>
<evidence type="ECO:0000259" key="11">
    <source>
        <dbReference type="PROSITE" id="PS51194"/>
    </source>
</evidence>
<evidence type="ECO:0000256" key="1">
    <source>
        <dbReference type="ARBA" id="ARBA00004123"/>
    </source>
</evidence>
<dbReference type="SMART" id="SM00490">
    <property type="entry name" value="HELICc"/>
    <property type="match status" value="1"/>
</dbReference>
<proteinExistence type="predicted"/>
<dbReference type="SUPFAM" id="SSF52540">
    <property type="entry name" value="P-loop containing nucleoside triphosphate hydrolases"/>
    <property type="match status" value="1"/>
</dbReference>
<dbReference type="GO" id="GO:0005524">
    <property type="term" value="F:ATP binding"/>
    <property type="evidence" value="ECO:0007669"/>
    <property type="project" value="UniProtKB-KW"/>
</dbReference>
<evidence type="ECO:0000256" key="4">
    <source>
        <dbReference type="ARBA" id="ARBA00022801"/>
    </source>
</evidence>
<evidence type="ECO:0000256" key="7">
    <source>
        <dbReference type="ARBA" id="ARBA00023204"/>
    </source>
</evidence>
<sequence length="1018" mass="113696">MENNYLRKIRENCTHHEVNKNKRVLLSSPENTNQSKAQFPNSFSIPISSSNKQLSYGLESLSTVSSCKKKKLEEDKNLSQSNKALLSADISLLETIGCCYEVKKKCSQSNNKKESVITKDGLLSYSQDKIKCLVEDLEAINDGENDDMAWDMSTTINEDEVTTECNSFTSRKNGFGLSDLETDILSDQSMLEIIKESEEVEKVLNDNDTSYSALMSKGGTITPSNKIKNQQFMKTKSCSSNLEQNENLFFGLPSKVKQLIKKYKGIENLYAWQEECLNLPAIKSRKNLVYSLPTSGGKTLVAEILILQELLSRKKDVLFVLPYVSIAQEKVRALSPFAVDLRFLVEEYAGNRGNYPPKKRKHANTVYIATIEKGLGLVHSLLEKGRLNEVGLAVIDELHLIGEAGRGANLESLLSKLLCFPGNLQVVAMSATIGNIDEVAKFLRAETYSRDFRPVELTEYIKVNDEMFVVDHKPNNSVPLTFHSNLKFPYSQEMQQTDPDQIGGLVNEVVPEHSCLVFCHSKLTCENIASLVCKILNKKILEHKLEEKKALYYALRMEGNGVVCQILSKTLPFGVAYHHSGLTMAERVLLEEAFLAKTLCCICCTSTLAAGVNLPAKRVILRSPYIGNQFMSFSKYKQMIGRAGRAGLGETGESILVCKPSDTQKVAALMGSSIENCNSQMDDIALSDLVLSAIHLSITRTDDDLMEFFDYTLLTEQASHAGIDVKSKVRDALNSLIELEGVKRTNSFLHLTSFGRAAAKGNFDLKTAKVLYADLKTAQNSLVLSSYLHLLFLITPYSMLAKIRIEKDILFDSYFSLGPKELQAANVLGVTERSIVLFTKLGGQCKIIPLEVMQRFYLSLILFELWNQKTMWEVSAKYKIARGTIHSFLNIASAFASSVLRFCEELDELWCFKHLLRDFPNRIIHCSMPELLPLMDLPAVKIGRAKQLFNAGYETISLLARANPKTLVHTIDHLPRKIAHQIVAAAKLLILAKAESLQEEAEEVLVALNGDNPKSQLN</sequence>
<dbReference type="FunFam" id="1.10.150.20:FF:000058">
    <property type="entry name" value="Helicase, POLQ like"/>
    <property type="match status" value="1"/>
</dbReference>
<dbReference type="InterPro" id="IPR050474">
    <property type="entry name" value="Hel308_SKI2-like"/>
</dbReference>
<keyword evidence="6" id="KW-0067">ATP-binding</keyword>
<dbReference type="GO" id="GO:0006302">
    <property type="term" value="P:double-strand break repair"/>
    <property type="evidence" value="ECO:0007669"/>
    <property type="project" value="UniProtKB-ARBA"/>
</dbReference>